<reference evidence="2 3" key="1">
    <citation type="submission" date="2018-09" db="EMBL/GenBank/DDBJ databases">
        <authorList>
            <person name="Zhu H."/>
        </authorList>
    </citation>
    <scope>NUCLEOTIDE SEQUENCE [LARGE SCALE GENOMIC DNA]</scope>
    <source>
        <strain evidence="2 3">K2W22B-5</strain>
    </source>
</reference>
<accession>A0A418VZQ4</accession>
<organism evidence="2 3">
    <name type="scientific">Azospirillum cavernae</name>
    <dbReference type="NCBI Taxonomy" id="2320860"/>
    <lineage>
        <taxon>Bacteria</taxon>
        <taxon>Pseudomonadati</taxon>
        <taxon>Pseudomonadota</taxon>
        <taxon>Alphaproteobacteria</taxon>
        <taxon>Rhodospirillales</taxon>
        <taxon>Azospirillaceae</taxon>
        <taxon>Azospirillum</taxon>
    </lineage>
</organism>
<dbReference type="OrthoDB" id="7306533at2"/>
<evidence type="ECO:0000256" key="1">
    <source>
        <dbReference type="SAM" id="MobiDB-lite"/>
    </source>
</evidence>
<proteinExistence type="predicted"/>
<comment type="caution">
    <text evidence="2">The sequence shown here is derived from an EMBL/GenBank/DDBJ whole genome shotgun (WGS) entry which is preliminary data.</text>
</comment>
<gene>
    <name evidence="2" type="ORF">D3877_00700</name>
</gene>
<feature type="region of interest" description="Disordered" evidence="1">
    <location>
        <begin position="1"/>
        <end position="21"/>
    </location>
</feature>
<protein>
    <submittedName>
        <fullName evidence="2">Uncharacterized protein</fullName>
    </submittedName>
</protein>
<name>A0A418VZQ4_9PROT</name>
<feature type="compositionally biased region" description="Basic and acidic residues" evidence="1">
    <location>
        <begin position="1"/>
        <end position="15"/>
    </location>
</feature>
<dbReference type="AlphaFoldDB" id="A0A418VZQ4"/>
<evidence type="ECO:0000313" key="2">
    <source>
        <dbReference type="EMBL" id="RJF83252.1"/>
    </source>
</evidence>
<feature type="region of interest" description="Disordered" evidence="1">
    <location>
        <begin position="76"/>
        <end position="98"/>
    </location>
</feature>
<dbReference type="EMBL" id="QYUL01000001">
    <property type="protein sequence ID" value="RJF83252.1"/>
    <property type="molecule type" value="Genomic_DNA"/>
</dbReference>
<keyword evidence="3" id="KW-1185">Reference proteome</keyword>
<dbReference type="Proteomes" id="UP000283458">
    <property type="component" value="Unassembled WGS sequence"/>
</dbReference>
<evidence type="ECO:0000313" key="3">
    <source>
        <dbReference type="Proteomes" id="UP000283458"/>
    </source>
</evidence>
<dbReference type="RefSeq" id="WP_119828893.1">
    <property type="nucleotide sequence ID" value="NZ_QYUL01000001.1"/>
</dbReference>
<sequence length="98" mass="10893">MTDEEFRDHLDRHGGDLALWPPPLARDGRRHLLRSVRAQAMLDEAAAIELTLRQPEGRPPAGLADRIFEAAFRSDPSAHGFDLESGPDDGGARPRRLM</sequence>